<dbReference type="EMBL" id="CM055100">
    <property type="protein sequence ID" value="KAJ7545344.1"/>
    <property type="molecule type" value="Genomic_DNA"/>
</dbReference>
<protein>
    <submittedName>
        <fullName evidence="1">Uncharacterized protein</fullName>
    </submittedName>
</protein>
<reference evidence="2" key="1">
    <citation type="journal article" date="2024" name="Proc. Natl. Acad. Sci. U.S.A.">
        <title>Extraordinary preservation of gene collinearity over three hundred million years revealed in homosporous lycophytes.</title>
        <authorList>
            <person name="Li C."/>
            <person name="Wickell D."/>
            <person name="Kuo L.Y."/>
            <person name="Chen X."/>
            <person name="Nie B."/>
            <person name="Liao X."/>
            <person name="Peng D."/>
            <person name="Ji J."/>
            <person name="Jenkins J."/>
            <person name="Williams M."/>
            <person name="Shu S."/>
            <person name="Plott C."/>
            <person name="Barry K."/>
            <person name="Rajasekar S."/>
            <person name="Grimwood J."/>
            <person name="Han X."/>
            <person name="Sun S."/>
            <person name="Hou Z."/>
            <person name="He W."/>
            <person name="Dai G."/>
            <person name="Sun C."/>
            <person name="Schmutz J."/>
            <person name="Leebens-Mack J.H."/>
            <person name="Li F.W."/>
            <person name="Wang L."/>
        </authorList>
    </citation>
    <scope>NUCLEOTIDE SEQUENCE [LARGE SCALE GENOMIC DNA]</scope>
    <source>
        <strain evidence="2">cv. PW_Plant_1</strain>
    </source>
</reference>
<gene>
    <name evidence="1" type="ORF">O6H91_09G116100</name>
</gene>
<evidence type="ECO:0000313" key="2">
    <source>
        <dbReference type="Proteomes" id="UP001162992"/>
    </source>
</evidence>
<organism evidence="1 2">
    <name type="scientific">Diphasiastrum complanatum</name>
    <name type="common">Issler's clubmoss</name>
    <name type="synonym">Lycopodium complanatum</name>
    <dbReference type="NCBI Taxonomy" id="34168"/>
    <lineage>
        <taxon>Eukaryota</taxon>
        <taxon>Viridiplantae</taxon>
        <taxon>Streptophyta</taxon>
        <taxon>Embryophyta</taxon>
        <taxon>Tracheophyta</taxon>
        <taxon>Lycopodiopsida</taxon>
        <taxon>Lycopodiales</taxon>
        <taxon>Lycopodiaceae</taxon>
        <taxon>Lycopodioideae</taxon>
        <taxon>Diphasiastrum</taxon>
    </lineage>
</organism>
<comment type="caution">
    <text evidence="1">The sequence shown here is derived from an EMBL/GenBank/DDBJ whole genome shotgun (WGS) entry which is preliminary data.</text>
</comment>
<sequence length="893" mass="101771">MGSSEDQERKRRHLNNHSSSTNNFNNSSSNNNARKQPVVPVFEEKKVDAAMLQYQNHKLVEQLDVQKSEIRAFEEKFDDLKRKQASFDDTLMCVNRCWNELEEDLEMLSVRANAGSQRLRVLETFSATKDKINQSCAPEEIFLQRLMETGATESSTANNGSVSVDAALLIRKAATLKSMEFLLEAIDIQRARNEELFLALKSELSASELSELLKRIDHDLQAEVHFLRTTMDALHLKHKEIASEVRALQDGHVKDQAEIKRLRGELEETIADLETSRRKLATLRSQKDALVGSPTPSSLSTVKNDSSDIGSHKASRETKELEASVDDAKMLAARRLSELQELHETKLRLLAELQRLQDLLGNEDHILSSHPHMLLTDQLQDLKSEIQHYHAQIDHLQTERDDAFRRESELAIKAEAVDATKRGINLRETRIATLEMQLQEFMAERDASQLRLEEAHELSRGRDTVPELKVIITTLHKEMGMMQGQLDMYKDTARALCALRADMQSDASVLERKTHECNTLSDKVSNQLWELRCLKEQVKVLQESEQELKLILDMYESQCADSREVRELRHAECRAWGQVERLKAALDEHSLELRVKAANEAEAGCQQRLAVAESEIADLRQRLDASQRMALELNETLKAKNEEGDAYITEIETIGQAYEDMQMQNQRLLQQISERDEYNTKLVSDSVRAKQLQTTLVAEKRIAEGRSHHAVSVADSQKQIVLLLEEQVRTFSNQLNNAAEEAKKVTSSLDSVRRRTADMEKEASSAKSALKLVQKELKDQGSKLLEVQLELEREKFEKKRMQEELAALSRKTARLSSPNGGGTVVEKLQEEIKEYKAILNCGVCHDRPKEVVITKCYHLFCNPCIQRNLEMRHRKCPGCGVPFGQNDVRNVYI</sequence>
<evidence type="ECO:0000313" key="1">
    <source>
        <dbReference type="EMBL" id="KAJ7545344.1"/>
    </source>
</evidence>
<keyword evidence="2" id="KW-1185">Reference proteome</keyword>
<proteinExistence type="predicted"/>
<dbReference type="Proteomes" id="UP001162992">
    <property type="component" value="Chromosome 9"/>
</dbReference>
<name>A0ACC2CTI6_DIPCM</name>
<accession>A0ACC2CTI6</accession>